<dbReference type="AlphaFoldDB" id="A0A1X7SEX0"/>
<organism evidence="1">
    <name type="scientific">Amphimedon queenslandica</name>
    <name type="common">Sponge</name>
    <dbReference type="NCBI Taxonomy" id="400682"/>
    <lineage>
        <taxon>Eukaryota</taxon>
        <taxon>Metazoa</taxon>
        <taxon>Porifera</taxon>
        <taxon>Demospongiae</taxon>
        <taxon>Heteroscleromorpha</taxon>
        <taxon>Haplosclerida</taxon>
        <taxon>Niphatidae</taxon>
        <taxon>Amphimedon</taxon>
    </lineage>
</organism>
<name>A0A1X7SEX0_AMPQE</name>
<dbReference type="OMA" id="IMFTETI"/>
<sequence length="261" mass="30608">FTIPPSDVVRDLGVYLSQDLSWSSHYSEIVSKAYKVLGVLKRSFSCSNVGVKKRLYLSLVRSIMSYGSQLWRPSLIKDICFLEKVQRRASKYILSDYQSDYKTRLTKLGILPLMMYFEYLDISFFLRSLKDKESSCADSFDILSFVTFNESSSRSSHHAKLCHITSPSSQTCSSYFHRIPRLWNQLPTFDLSLSPETNCLKLKRFLWQQFLSSFDSSLIMFTETIKWYYTCTFMIRVKHSAEYYESDKDQDLTYHHNIDNV</sequence>
<dbReference type="InParanoid" id="A0A1X7SEX0"/>
<evidence type="ECO:0000313" key="1">
    <source>
        <dbReference type="EnsemblMetazoa" id="Aqu2.1.00622_001"/>
    </source>
</evidence>
<protein>
    <recommendedName>
        <fullName evidence="2">Alkylated DNA repair protein AlkB homologue 8 N-terminal domain-containing protein</fullName>
    </recommendedName>
</protein>
<dbReference type="PANTHER" id="PTHR33332">
    <property type="entry name" value="REVERSE TRANSCRIPTASE DOMAIN-CONTAINING PROTEIN"/>
    <property type="match status" value="1"/>
</dbReference>
<dbReference type="EnsemblMetazoa" id="Aqu2.1.00622_001">
    <property type="protein sequence ID" value="Aqu2.1.00622_001"/>
    <property type="gene ID" value="Aqu2.1.00622"/>
</dbReference>
<evidence type="ECO:0008006" key="2">
    <source>
        <dbReference type="Google" id="ProtNLM"/>
    </source>
</evidence>
<reference evidence="1" key="1">
    <citation type="submission" date="2017-05" db="UniProtKB">
        <authorList>
            <consortium name="EnsemblMetazoa"/>
        </authorList>
    </citation>
    <scope>IDENTIFICATION</scope>
</reference>
<dbReference type="OrthoDB" id="6538161at2759"/>
<proteinExistence type="predicted"/>
<accession>A0A1X7SEX0</accession>
<dbReference type="eggNOG" id="KOG1075">
    <property type="taxonomic scope" value="Eukaryota"/>
</dbReference>